<comment type="caution">
    <text evidence="2">The sequence shown here is derived from an EMBL/GenBank/DDBJ whole genome shotgun (WGS) entry which is preliminary data.</text>
</comment>
<sequence>MAWVDNLIRIPTGVSFAQAVVAADSISTAYHAVITGGRDCAGGTVATVGLGGLGFAAIQIAALQGAKVYGLEIDASKLPLAQKLGAIECAGGLGQFVNIACDTVDDFAGANITTLTALNTAKSTGCVVDSKEHHLASIDRRKSR</sequence>
<dbReference type="SUPFAM" id="SSF51735">
    <property type="entry name" value="NAD(P)-binding Rossmann-fold domains"/>
    <property type="match status" value="1"/>
</dbReference>
<keyword evidence="3" id="KW-1185">Reference proteome</keyword>
<dbReference type="PANTHER" id="PTHR43401">
    <property type="entry name" value="L-THREONINE 3-DEHYDROGENASE"/>
    <property type="match status" value="1"/>
</dbReference>
<reference evidence="2 3" key="1">
    <citation type="submission" date="2019-04" db="EMBL/GenBank/DDBJ databases">
        <title>Aspergillus burnettii sp. nov., novel species from soil in southeast Queensland.</title>
        <authorList>
            <person name="Gilchrist C.L.M."/>
            <person name="Pitt J.I."/>
            <person name="Lange L."/>
            <person name="Lacey H.J."/>
            <person name="Vuong D."/>
            <person name="Midgley D.J."/>
            <person name="Greenfield P."/>
            <person name="Bradbury M."/>
            <person name="Lacey E."/>
            <person name="Busk P.K."/>
            <person name="Pilgaard B."/>
            <person name="Chooi Y.H."/>
            <person name="Piggott A.M."/>
        </authorList>
    </citation>
    <scope>NUCLEOTIDE SEQUENCE [LARGE SCALE GENOMIC DNA]</scope>
    <source>
        <strain evidence="2 3">FRR 5400</strain>
    </source>
</reference>
<organism evidence="2 3">
    <name type="scientific">Petromyces alliaceus</name>
    <name type="common">Aspergillus alliaceus</name>
    <dbReference type="NCBI Taxonomy" id="209559"/>
    <lineage>
        <taxon>Eukaryota</taxon>
        <taxon>Fungi</taxon>
        <taxon>Dikarya</taxon>
        <taxon>Ascomycota</taxon>
        <taxon>Pezizomycotina</taxon>
        <taxon>Eurotiomycetes</taxon>
        <taxon>Eurotiomycetidae</taxon>
        <taxon>Eurotiales</taxon>
        <taxon>Aspergillaceae</taxon>
        <taxon>Aspergillus</taxon>
        <taxon>Aspergillus subgen. Circumdati</taxon>
    </lineage>
</organism>
<evidence type="ECO:0008006" key="4">
    <source>
        <dbReference type="Google" id="ProtNLM"/>
    </source>
</evidence>
<evidence type="ECO:0000256" key="1">
    <source>
        <dbReference type="ARBA" id="ARBA00023002"/>
    </source>
</evidence>
<evidence type="ECO:0000313" key="3">
    <source>
        <dbReference type="Proteomes" id="UP000541154"/>
    </source>
</evidence>
<keyword evidence="1" id="KW-0560">Oxidoreductase</keyword>
<accession>A0A8H6EA08</accession>
<dbReference type="Proteomes" id="UP000541154">
    <property type="component" value="Unassembled WGS sequence"/>
</dbReference>
<dbReference type="AlphaFoldDB" id="A0A8H6EA08"/>
<proteinExistence type="predicted"/>
<gene>
    <name evidence="2" type="ORF">ETB97_010220</name>
</gene>
<dbReference type="GO" id="GO:0016491">
    <property type="term" value="F:oxidoreductase activity"/>
    <property type="evidence" value="ECO:0007669"/>
    <property type="project" value="UniProtKB-KW"/>
</dbReference>
<dbReference type="InterPro" id="IPR050129">
    <property type="entry name" value="Zn_alcohol_dh"/>
</dbReference>
<dbReference type="InterPro" id="IPR036291">
    <property type="entry name" value="NAD(P)-bd_dom_sf"/>
</dbReference>
<dbReference type="PANTHER" id="PTHR43401:SF5">
    <property type="entry name" value="ALCOHOL DEHYDROGENASE-RELATED"/>
    <property type="match status" value="1"/>
</dbReference>
<protein>
    <recommendedName>
        <fullName evidence="4">Alcohol dehydrogenase</fullName>
    </recommendedName>
</protein>
<name>A0A8H6EA08_PETAA</name>
<dbReference type="EMBL" id="SPNV01000053">
    <property type="protein sequence ID" value="KAF5863340.1"/>
    <property type="molecule type" value="Genomic_DNA"/>
</dbReference>
<evidence type="ECO:0000313" key="2">
    <source>
        <dbReference type="EMBL" id="KAF5863340.1"/>
    </source>
</evidence>
<dbReference type="Gene3D" id="3.90.180.10">
    <property type="entry name" value="Medium-chain alcohol dehydrogenases, catalytic domain"/>
    <property type="match status" value="1"/>
</dbReference>